<dbReference type="PANTHER" id="PTHR43399:SF4">
    <property type="entry name" value="CELL WALL-ASSOCIATED PROTEASE"/>
    <property type="match status" value="1"/>
</dbReference>
<accession>G9MHR2</accession>
<keyword evidence="6" id="KW-0472">Membrane</keyword>
<evidence type="ECO:0000256" key="2">
    <source>
        <dbReference type="ARBA" id="ARBA00022670"/>
    </source>
</evidence>
<name>G9MHR2_HYPVG</name>
<feature type="transmembrane region" description="Helical" evidence="6">
    <location>
        <begin position="443"/>
        <end position="465"/>
    </location>
</feature>
<dbReference type="EMBL" id="ABDF02000002">
    <property type="protein sequence ID" value="EHK26250.1"/>
    <property type="molecule type" value="Genomic_DNA"/>
</dbReference>
<keyword evidence="4 5" id="KW-0720">Serine protease</keyword>
<keyword evidence="2 5" id="KW-0645">Protease</keyword>
<dbReference type="CDD" id="cd07491">
    <property type="entry name" value="Peptidases_S8_7"/>
    <property type="match status" value="1"/>
</dbReference>
<dbReference type="PANTHER" id="PTHR43399">
    <property type="entry name" value="SUBTILISIN-RELATED"/>
    <property type="match status" value="1"/>
</dbReference>
<feature type="active site" description="Charge relay system" evidence="5">
    <location>
        <position position="244"/>
    </location>
</feature>
<dbReference type="OrthoDB" id="5093543at2759"/>
<dbReference type="VEuPathDB" id="FungiDB:TRIVIDRAFT_35229"/>
<feature type="active site" description="Charge relay system" evidence="5">
    <location>
        <position position="282"/>
    </location>
</feature>
<keyword evidence="6" id="KW-1133">Transmembrane helix</keyword>
<dbReference type="OMA" id="DEEWISH"/>
<evidence type="ECO:0000256" key="4">
    <source>
        <dbReference type="ARBA" id="ARBA00022825"/>
    </source>
</evidence>
<dbReference type="InterPro" id="IPR015500">
    <property type="entry name" value="Peptidase_S8_subtilisin-rel"/>
</dbReference>
<gene>
    <name evidence="8" type="ORF">TRIVIDRAFT_35229</name>
</gene>
<dbReference type="GeneID" id="25793408"/>
<comment type="caution">
    <text evidence="8">The sequence shown here is derived from an EMBL/GenBank/DDBJ whole genome shotgun (WGS) entry which is preliminary data.</text>
</comment>
<evidence type="ECO:0000313" key="9">
    <source>
        <dbReference type="Proteomes" id="UP000007115"/>
    </source>
</evidence>
<dbReference type="InterPro" id="IPR051048">
    <property type="entry name" value="Peptidase_S8/S53_subtilisin"/>
</dbReference>
<evidence type="ECO:0000256" key="1">
    <source>
        <dbReference type="ARBA" id="ARBA00011073"/>
    </source>
</evidence>
<evidence type="ECO:0000256" key="3">
    <source>
        <dbReference type="ARBA" id="ARBA00022801"/>
    </source>
</evidence>
<keyword evidence="6" id="KW-0812">Transmembrane</keyword>
<sequence length="542" mass="61209">SKVDEAILKGVERLLKLHYLRSRSYNSALEILYGRNTTSDYELYFDLSGHANITQTGFENLLSKLKFEDILQYVAIPRLNVEVNTNAANSKRSRGTGRSPKQDGDGRRDLCYIFDRLRKKGVKTILKVIIDDSVSPAHSDEAIEDALKFMDVEIWDWKRIDLCSEVICRVASKAREVNLYWSGNNAVLRGWSEEGGLKRLRELKTVHLHIQQEFRRLLFDAERYYDRGKVEEIIEEPIKVALIDDGVDVKDLEFSFIGGRTFCTRDEEHNLNDPYYVSSTGHGTIMAKQIHLLCPRAQFYVLRLEDHASEEGSRQLTARSAAQAIMAAVRKKVHIISMSWTIDPPEDEEERRFLDAAIVEAANADILMFCSASDKGAKQNATYPSKATTKIFTIGAATASGAADPWVGNLGNINFTFPGTKVEMDGPRSSTDTSSREVTGSSVATALAAGLAALVLYCVQVRLLLATDQDKQKARRDFQLLKKHDHMMKALKDIGTTEESNHKFIEVWEVFGKKVEEKERYDQERWLDLVAEVGTILCRKIG</sequence>
<evidence type="ECO:0000259" key="7">
    <source>
        <dbReference type="Pfam" id="PF00082"/>
    </source>
</evidence>
<dbReference type="Proteomes" id="UP000007115">
    <property type="component" value="Unassembled WGS sequence"/>
</dbReference>
<dbReference type="Pfam" id="PF00082">
    <property type="entry name" value="Peptidase_S8"/>
    <property type="match status" value="1"/>
</dbReference>
<dbReference type="GO" id="GO:0004252">
    <property type="term" value="F:serine-type endopeptidase activity"/>
    <property type="evidence" value="ECO:0007669"/>
    <property type="project" value="UniProtKB-UniRule"/>
</dbReference>
<comment type="similarity">
    <text evidence="1 5">Belongs to the peptidase S8 family.</text>
</comment>
<organism evidence="8 9">
    <name type="scientific">Hypocrea virens (strain Gv29-8 / FGSC 10586)</name>
    <name type="common">Gliocladium virens</name>
    <name type="synonym">Trichoderma virens</name>
    <dbReference type="NCBI Taxonomy" id="413071"/>
    <lineage>
        <taxon>Eukaryota</taxon>
        <taxon>Fungi</taxon>
        <taxon>Dikarya</taxon>
        <taxon>Ascomycota</taxon>
        <taxon>Pezizomycotina</taxon>
        <taxon>Sordariomycetes</taxon>
        <taxon>Hypocreomycetidae</taxon>
        <taxon>Hypocreales</taxon>
        <taxon>Hypocreaceae</taxon>
        <taxon>Trichoderma</taxon>
    </lineage>
</organism>
<dbReference type="PROSITE" id="PS51892">
    <property type="entry name" value="SUBTILASE"/>
    <property type="match status" value="1"/>
</dbReference>
<evidence type="ECO:0000256" key="6">
    <source>
        <dbReference type="SAM" id="Phobius"/>
    </source>
</evidence>
<dbReference type="STRING" id="413071.G9MHR2"/>
<evidence type="ECO:0000313" key="8">
    <source>
        <dbReference type="EMBL" id="EHK26250.1"/>
    </source>
</evidence>
<dbReference type="RefSeq" id="XP_013960462.1">
    <property type="nucleotide sequence ID" value="XM_014104987.1"/>
</dbReference>
<keyword evidence="9" id="KW-1185">Reference proteome</keyword>
<feature type="domain" description="Peptidase S8/S53" evidence="7">
    <location>
        <begin position="238"/>
        <end position="456"/>
    </location>
</feature>
<dbReference type="Gene3D" id="3.40.50.200">
    <property type="entry name" value="Peptidase S8/S53 domain"/>
    <property type="match status" value="1"/>
</dbReference>
<dbReference type="InParanoid" id="G9MHR2"/>
<protein>
    <recommendedName>
        <fullName evidence="7">Peptidase S8/S53 domain-containing protein</fullName>
    </recommendedName>
</protein>
<keyword evidence="3 5" id="KW-0378">Hydrolase</keyword>
<dbReference type="GO" id="GO:0006508">
    <property type="term" value="P:proteolysis"/>
    <property type="evidence" value="ECO:0007669"/>
    <property type="project" value="UniProtKB-KW"/>
</dbReference>
<dbReference type="InterPro" id="IPR036852">
    <property type="entry name" value="Peptidase_S8/S53_dom_sf"/>
</dbReference>
<evidence type="ECO:0000256" key="5">
    <source>
        <dbReference type="PROSITE-ProRule" id="PRU01240"/>
    </source>
</evidence>
<dbReference type="PRINTS" id="PR00723">
    <property type="entry name" value="SUBTILISIN"/>
</dbReference>
<proteinExistence type="inferred from homology"/>
<feature type="active site" description="Charge relay system" evidence="5">
    <location>
        <position position="442"/>
    </location>
</feature>
<dbReference type="eggNOG" id="ENOG502S098">
    <property type="taxonomic scope" value="Eukaryota"/>
</dbReference>
<feature type="non-terminal residue" evidence="8">
    <location>
        <position position="1"/>
    </location>
</feature>
<dbReference type="HOGENOM" id="CLU_006016_4_0_1"/>
<dbReference type="AlphaFoldDB" id="G9MHR2"/>
<dbReference type="InterPro" id="IPR000209">
    <property type="entry name" value="Peptidase_S8/S53_dom"/>
</dbReference>
<reference evidence="8 9" key="1">
    <citation type="journal article" date="2011" name="Genome Biol.">
        <title>Comparative genome sequence analysis underscores mycoparasitism as the ancestral life style of Trichoderma.</title>
        <authorList>
            <person name="Kubicek C.P."/>
            <person name="Herrera-Estrella A."/>
            <person name="Seidl-Seiboth V."/>
            <person name="Martinez D.A."/>
            <person name="Druzhinina I.S."/>
            <person name="Thon M."/>
            <person name="Zeilinger S."/>
            <person name="Casas-Flores S."/>
            <person name="Horwitz B.A."/>
            <person name="Mukherjee P.K."/>
            <person name="Mukherjee M."/>
            <person name="Kredics L."/>
            <person name="Alcaraz L.D."/>
            <person name="Aerts A."/>
            <person name="Antal Z."/>
            <person name="Atanasova L."/>
            <person name="Cervantes-Badillo M.G."/>
            <person name="Challacombe J."/>
            <person name="Chertkov O."/>
            <person name="McCluskey K."/>
            <person name="Coulpier F."/>
            <person name="Deshpande N."/>
            <person name="von Doehren H."/>
            <person name="Ebbole D.J."/>
            <person name="Esquivel-Naranjo E.U."/>
            <person name="Fekete E."/>
            <person name="Flipphi M."/>
            <person name="Glaser F."/>
            <person name="Gomez-Rodriguez E.Y."/>
            <person name="Gruber S."/>
            <person name="Han C."/>
            <person name="Henrissat B."/>
            <person name="Hermosa R."/>
            <person name="Hernandez-Onate M."/>
            <person name="Karaffa L."/>
            <person name="Kosti I."/>
            <person name="Le Crom S."/>
            <person name="Lindquist E."/>
            <person name="Lucas S."/>
            <person name="Luebeck M."/>
            <person name="Luebeck P.S."/>
            <person name="Margeot A."/>
            <person name="Metz B."/>
            <person name="Misra M."/>
            <person name="Nevalainen H."/>
            <person name="Omann M."/>
            <person name="Packer N."/>
            <person name="Perrone G."/>
            <person name="Uresti-Rivera E.E."/>
            <person name="Salamov A."/>
            <person name="Schmoll M."/>
            <person name="Seiboth B."/>
            <person name="Shapiro H."/>
            <person name="Sukno S."/>
            <person name="Tamayo-Ramos J.A."/>
            <person name="Tisch D."/>
            <person name="Wiest A."/>
            <person name="Wilkinson H.H."/>
            <person name="Zhang M."/>
            <person name="Coutinho P.M."/>
            <person name="Kenerley C.M."/>
            <person name="Monte E."/>
            <person name="Baker S.E."/>
            <person name="Grigoriev I.V."/>
        </authorList>
    </citation>
    <scope>NUCLEOTIDE SEQUENCE [LARGE SCALE GENOMIC DNA]</scope>
    <source>
        <strain evidence="9">Gv29-8 / FGSC 10586</strain>
    </source>
</reference>
<dbReference type="SUPFAM" id="SSF52743">
    <property type="entry name" value="Subtilisin-like"/>
    <property type="match status" value="1"/>
</dbReference>